<evidence type="ECO:0000313" key="3">
    <source>
        <dbReference type="Proteomes" id="UP000279089"/>
    </source>
</evidence>
<dbReference type="PANTHER" id="PTHR10900:SF77">
    <property type="entry name" value="FI19380P1"/>
    <property type="match status" value="1"/>
</dbReference>
<feature type="domain" description="FAS1" evidence="1">
    <location>
        <begin position="180"/>
        <end position="338"/>
    </location>
</feature>
<dbReference type="Proteomes" id="UP000279089">
    <property type="component" value="Unassembled WGS sequence"/>
</dbReference>
<dbReference type="OrthoDB" id="1144324at2"/>
<dbReference type="Gene3D" id="2.30.180.10">
    <property type="entry name" value="FAS1 domain"/>
    <property type="match status" value="2"/>
</dbReference>
<protein>
    <submittedName>
        <fullName evidence="2">Fasciclin domain-containing protein</fullName>
    </submittedName>
</protein>
<evidence type="ECO:0000313" key="2">
    <source>
        <dbReference type="EMBL" id="RPD42134.1"/>
    </source>
</evidence>
<dbReference type="InterPro" id="IPR050904">
    <property type="entry name" value="Adhesion/Biosynth-related"/>
</dbReference>
<dbReference type="Pfam" id="PF02469">
    <property type="entry name" value="Fasciclin"/>
    <property type="match status" value="2"/>
</dbReference>
<dbReference type="InterPro" id="IPR000782">
    <property type="entry name" value="FAS1_domain"/>
</dbReference>
<accession>A0A3N4ME06</accession>
<organism evidence="2 3">
    <name type="scientific">Chitinophaga barathri</name>
    <dbReference type="NCBI Taxonomy" id="1647451"/>
    <lineage>
        <taxon>Bacteria</taxon>
        <taxon>Pseudomonadati</taxon>
        <taxon>Bacteroidota</taxon>
        <taxon>Chitinophagia</taxon>
        <taxon>Chitinophagales</taxon>
        <taxon>Chitinophagaceae</taxon>
        <taxon>Chitinophaga</taxon>
    </lineage>
</organism>
<dbReference type="InterPro" id="IPR036378">
    <property type="entry name" value="FAS1_dom_sf"/>
</dbReference>
<dbReference type="SMART" id="SM00554">
    <property type="entry name" value="FAS1"/>
    <property type="match status" value="2"/>
</dbReference>
<evidence type="ECO:0000259" key="1">
    <source>
        <dbReference type="PROSITE" id="PS50213"/>
    </source>
</evidence>
<dbReference type="AlphaFoldDB" id="A0A3N4ME06"/>
<keyword evidence="3" id="KW-1185">Reference proteome</keyword>
<dbReference type="EMBL" id="RMBX01000003">
    <property type="protein sequence ID" value="RPD42134.1"/>
    <property type="molecule type" value="Genomic_DNA"/>
</dbReference>
<name>A0A3N4ME06_9BACT</name>
<reference evidence="3" key="1">
    <citation type="submission" date="2018-11" db="EMBL/GenBank/DDBJ databases">
        <title>Chitinophaga lutea sp.nov., isolate from arsenic contaminated soil.</title>
        <authorList>
            <person name="Zong Y."/>
        </authorList>
    </citation>
    <scope>NUCLEOTIDE SEQUENCE [LARGE SCALE GENOMIC DNA]</scope>
    <source>
        <strain evidence="3">YLT18</strain>
    </source>
</reference>
<sequence>MKIRSTLLYFAGICLLACGCNKDKNGKTAPDPSYTSRIPFVLQDNFTFDVLWAALNYADMQDSLLQEGPYTLLAAHNDAFALFNQTSNDPARFTYFITYNKARQLMQYSILSGILSTKAMPLQENKAYLTHLGTNVYISKYLQNGDTIVTMNGIRLKSLDNPASNGLIQVLSELPNVENFPSLVTAVRSDTSLSLFSAAMKHSGLTDSLDGAKDAYTLLPPINRACMSSGTVLASMERISQSTPEELKTLLRYHIIKGRYFTSDLFRAVAADPSGITMQDGGKVGIGGSPTGFNSIRFTGTGNDGMAAGIPPFPYQRFDLNSNIPAGNGVMHKIDRVLIP</sequence>
<comment type="caution">
    <text evidence="2">The sequence shown here is derived from an EMBL/GenBank/DDBJ whole genome shotgun (WGS) entry which is preliminary data.</text>
</comment>
<dbReference type="PANTHER" id="PTHR10900">
    <property type="entry name" value="PERIOSTIN-RELATED"/>
    <property type="match status" value="1"/>
</dbReference>
<dbReference type="SUPFAM" id="SSF82153">
    <property type="entry name" value="FAS1 domain"/>
    <property type="match status" value="2"/>
</dbReference>
<dbReference type="PROSITE" id="PS51257">
    <property type="entry name" value="PROKAR_LIPOPROTEIN"/>
    <property type="match status" value="1"/>
</dbReference>
<proteinExistence type="predicted"/>
<dbReference type="PROSITE" id="PS50213">
    <property type="entry name" value="FAS1"/>
    <property type="match status" value="2"/>
</dbReference>
<feature type="domain" description="FAS1" evidence="1">
    <location>
        <begin position="35"/>
        <end position="175"/>
    </location>
</feature>
<dbReference type="GO" id="GO:0005615">
    <property type="term" value="C:extracellular space"/>
    <property type="evidence" value="ECO:0007669"/>
    <property type="project" value="TreeGrafter"/>
</dbReference>
<dbReference type="RefSeq" id="WP_120515110.1">
    <property type="nucleotide sequence ID" value="NZ_QXZY01000002.1"/>
</dbReference>
<gene>
    <name evidence="2" type="ORF">EG028_08305</name>
</gene>